<keyword evidence="10" id="KW-0040">ANK repeat</keyword>
<organism evidence="13 14">
    <name type="scientific">Dreissena polymorpha</name>
    <name type="common">Zebra mussel</name>
    <name type="synonym">Mytilus polymorpha</name>
    <dbReference type="NCBI Taxonomy" id="45954"/>
    <lineage>
        <taxon>Eukaryota</taxon>
        <taxon>Metazoa</taxon>
        <taxon>Spiralia</taxon>
        <taxon>Lophotrochozoa</taxon>
        <taxon>Mollusca</taxon>
        <taxon>Bivalvia</taxon>
        <taxon>Autobranchia</taxon>
        <taxon>Heteroconchia</taxon>
        <taxon>Euheterodonta</taxon>
        <taxon>Imparidentia</taxon>
        <taxon>Neoheterodontei</taxon>
        <taxon>Myida</taxon>
        <taxon>Dreissenoidea</taxon>
        <taxon>Dreissenidae</taxon>
        <taxon>Dreissena</taxon>
    </lineage>
</organism>
<evidence type="ECO:0000256" key="3">
    <source>
        <dbReference type="ARBA" id="ARBA00022475"/>
    </source>
</evidence>
<keyword evidence="12" id="KW-0472">Membrane</keyword>
<evidence type="ECO:0000256" key="2">
    <source>
        <dbReference type="ARBA" id="ARBA00022448"/>
    </source>
</evidence>
<name>A0A9D4FH73_DREPO</name>
<feature type="transmembrane region" description="Helical" evidence="12">
    <location>
        <begin position="566"/>
        <end position="588"/>
    </location>
</feature>
<evidence type="ECO:0000256" key="5">
    <source>
        <dbReference type="ARBA" id="ARBA00022673"/>
    </source>
</evidence>
<dbReference type="InterPro" id="IPR036770">
    <property type="entry name" value="Ankyrin_rpt-contain_sf"/>
</dbReference>
<dbReference type="GO" id="GO:0005262">
    <property type="term" value="F:calcium channel activity"/>
    <property type="evidence" value="ECO:0007669"/>
    <property type="project" value="UniProtKB-KW"/>
</dbReference>
<reference evidence="13" key="2">
    <citation type="submission" date="2020-11" db="EMBL/GenBank/DDBJ databases">
        <authorList>
            <person name="McCartney M.A."/>
            <person name="Auch B."/>
            <person name="Kono T."/>
            <person name="Mallez S."/>
            <person name="Becker A."/>
            <person name="Gohl D.M."/>
            <person name="Silverstein K.A.T."/>
            <person name="Koren S."/>
            <person name="Bechman K.B."/>
            <person name="Herman A."/>
            <person name="Abrahante J.E."/>
            <person name="Garbe J."/>
        </authorList>
    </citation>
    <scope>NUCLEOTIDE SEQUENCE</scope>
    <source>
        <strain evidence="13">Duluth1</strain>
        <tissue evidence="13">Whole animal</tissue>
    </source>
</reference>
<feature type="transmembrane region" description="Helical" evidence="12">
    <location>
        <begin position="435"/>
        <end position="456"/>
    </location>
</feature>
<feature type="transmembrane region" description="Helical" evidence="12">
    <location>
        <begin position="594"/>
        <end position="612"/>
    </location>
</feature>
<evidence type="ECO:0000256" key="11">
    <source>
        <dbReference type="SAM" id="MobiDB-lite"/>
    </source>
</evidence>
<keyword evidence="12" id="KW-1133">Transmembrane helix</keyword>
<dbReference type="GO" id="GO:0005886">
    <property type="term" value="C:plasma membrane"/>
    <property type="evidence" value="ECO:0007669"/>
    <property type="project" value="UniProtKB-SubCell"/>
</dbReference>
<dbReference type="EMBL" id="JAIWYP010000007">
    <property type="protein sequence ID" value="KAH3797248.1"/>
    <property type="molecule type" value="Genomic_DNA"/>
</dbReference>
<keyword evidence="4" id="KW-0109">Calcium transport</keyword>
<reference evidence="13" key="1">
    <citation type="journal article" date="2019" name="bioRxiv">
        <title>The Genome of the Zebra Mussel, Dreissena polymorpha: A Resource for Invasive Species Research.</title>
        <authorList>
            <person name="McCartney M.A."/>
            <person name="Auch B."/>
            <person name="Kono T."/>
            <person name="Mallez S."/>
            <person name="Zhang Y."/>
            <person name="Obille A."/>
            <person name="Becker A."/>
            <person name="Abrahante J.E."/>
            <person name="Garbe J."/>
            <person name="Badalamenti J.P."/>
            <person name="Herman A."/>
            <person name="Mangelson H."/>
            <person name="Liachko I."/>
            <person name="Sullivan S."/>
            <person name="Sone E.D."/>
            <person name="Koren S."/>
            <person name="Silverstein K.A.T."/>
            <person name="Beckman K.B."/>
            <person name="Gohl D.M."/>
        </authorList>
    </citation>
    <scope>NUCLEOTIDE SEQUENCE</scope>
    <source>
        <strain evidence="13">Duluth1</strain>
        <tissue evidence="13">Whole animal</tissue>
    </source>
</reference>
<feature type="repeat" description="ANK" evidence="10">
    <location>
        <begin position="203"/>
        <end position="225"/>
    </location>
</feature>
<protein>
    <submittedName>
        <fullName evidence="13">Uncharacterized protein</fullName>
    </submittedName>
</protein>
<dbReference type="PROSITE" id="PS50088">
    <property type="entry name" value="ANK_REPEAT"/>
    <property type="match status" value="2"/>
</dbReference>
<dbReference type="AlphaFoldDB" id="A0A9D4FH73"/>
<keyword evidence="3" id="KW-1003">Cell membrane</keyword>
<feature type="transmembrane region" description="Helical" evidence="12">
    <location>
        <begin position="468"/>
        <end position="490"/>
    </location>
</feature>
<evidence type="ECO:0000256" key="9">
    <source>
        <dbReference type="ARBA" id="ARBA00023303"/>
    </source>
</evidence>
<dbReference type="SMART" id="SM00248">
    <property type="entry name" value="ANK"/>
    <property type="match status" value="4"/>
</dbReference>
<keyword evidence="8" id="KW-0406">Ion transport</keyword>
<dbReference type="Proteomes" id="UP000828390">
    <property type="component" value="Unassembled WGS sequence"/>
</dbReference>
<dbReference type="GO" id="GO:0098703">
    <property type="term" value="P:calcium ion import across plasma membrane"/>
    <property type="evidence" value="ECO:0007669"/>
    <property type="project" value="TreeGrafter"/>
</dbReference>
<evidence type="ECO:0000256" key="1">
    <source>
        <dbReference type="ARBA" id="ARBA00004651"/>
    </source>
</evidence>
<dbReference type="Gene3D" id="1.25.40.20">
    <property type="entry name" value="Ankyrin repeat-containing domain"/>
    <property type="match status" value="1"/>
</dbReference>
<evidence type="ECO:0000256" key="10">
    <source>
        <dbReference type="PROSITE-ProRule" id="PRU00023"/>
    </source>
</evidence>
<keyword evidence="14" id="KW-1185">Reference proteome</keyword>
<dbReference type="InterPro" id="IPR024862">
    <property type="entry name" value="TRPV"/>
</dbReference>
<accession>A0A9D4FH73</accession>
<dbReference type="PRINTS" id="PR01415">
    <property type="entry name" value="ANKYRIN"/>
</dbReference>
<evidence type="ECO:0000256" key="12">
    <source>
        <dbReference type="SAM" id="Phobius"/>
    </source>
</evidence>
<evidence type="ECO:0000256" key="8">
    <source>
        <dbReference type="ARBA" id="ARBA00023065"/>
    </source>
</evidence>
<gene>
    <name evidence="13" type="ORF">DPMN_150825</name>
</gene>
<dbReference type="PANTHER" id="PTHR10582:SF2">
    <property type="entry name" value="INACTIVE"/>
    <property type="match status" value="1"/>
</dbReference>
<keyword evidence="5" id="KW-0107">Calcium channel</keyword>
<evidence type="ECO:0000256" key="6">
    <source>
        <dbReference type="ARBA" id="ARBA00022737"/>
    </source>
</evidence>
<feature type="compositionally biased region" description="Basic and acidic residues" evidence="11">
    <location>
        <begin position="1"/>
        <end position="12"/>
    </location>
</feature>
<sequence>MDVNVPRRWERPTRRRRSSRITPDDIEQPMPLREVARVTHLGNLPIPSNDLYPVTQGPSNTGRESNTDDPINPLISTTGRSSVTKFNVYDVLERLCGLMNDEKITRRLYKEIKAMIYPKNSTNSNEGEFTETNTEVKHWDQVISLQELLSMADDRNGETVLHVVVKWSKKENNNKCIEKLVRLFVKRYPELIVQGRQQNSEYAGQTPLHMAICKGNTSLVRIMLKYATRDRNNVNFDWHIPATGTMFCGTVMMGELSLSTAALTYNTDMVRLLITNGADLHATNSLGETLCHSLIRYSKCNVERMPESLMMCKCITELDTTYIANNQKGTTRYSDAATRRANSVWLIANADGMTPLKLAAEMGLFQIFKVIMNIEGVYCKRFIHDGLFVTKEFDVTEFDIPSADQTRQRPDENLLKRKQMTPKAMQVSFKRQTSILYLLMELNPKLAFPFISFLPVKTIIQNKWASYSTVVWILMFFHLFYMCFFTWYVIERSQQLYNSKNQQTLKFDTDMIPVFKSDIPYDLFTTTYAIISAVFATVYIAQDLLRMVKGHMRWTSRSFKNAYSNGLFRVVIYVFCACLLIDLFAAIWSDAYENYCLIVGIIVGWFLTLFFLRTITMFSQFSLLIHQVLAGDIFRFSIILAILLISFSTAMYMSIQGSRAIDEEEYRDYGRLILSMFKVTVGLGGIPNVYATKHSLVGSIIFVAFIIMTAVLIMNALIATMDQTSAKILQHNDDAHLHERSVLLQRLSMILFIESILPTSWIHRAGELNIRSKEYIETTGCSKTSAYSLEITALSTLH</sequence>
<dbReference type="Pfam" id="PF12796">
    <property type="entry name" value="Ank_2"/>
    <property type="match status" value="1"/>
</dbReference>
<keyword evidence="12" id="KW-0812">Transmembrane</keyword>
<comment type="subcellular location">
    <subcellularLocation>
        <location evidence="1">Cell membrane</location>
        <topology evidence="1">Multi-pass membrane protein</topology>
    </subcellularLocation>
</comment>
<evidence type="ECO:0000313" key="13">
    <source>
        <dbReference type="EMBL" id="KAH3797248.1"/>
    </source>
</evidence>
<evidence type="ECO:0000313" key="14">
    <source>
        <dbReference type="Proteomes" id="UP000828390"/>
    </source>
</evidence>
<keyword evidence="7" id="KW-0106">Calcium</keyword>
<proteinExistence type="predicted"/>
<keyword evidence="6" id="KW-0677">Repeat</keyword>
<evidence type="ECO:0000256" key="4">
    <source>
        <dbReference type="ARBA" id="ARBA00022568"/>
    </source>
</evidence>
<dbReference type="InterPro" id="IPR002110">
    <property type="entry name" value="Ankyrin_rpt"/>
</dbReference>
<feature type="repeat" description="ANK" evidence="10">
    <location>
        <begin position="253"/>
        <end position="285"/>
    </location>
</feature>
<evidence type="ECO:0000256" key="7">
    <source>
        <dbReference type="ARBA" id="ARBA00022837"/>
    </source>
</evidence>
<dbReference type="PANTHER" id="PTHR10582">
    <property type="entry name" value="TRANSIENT RECEPTOR POTENTIAL ION CHANNEL PROTEIN"/>
    <property type="match status" value="1"/>
</dbReference>
<feature type="transmembrane region" description="Helical" evidence="12">
    <location>
        <begin position="523"/>
        <end position="545"/>
    </location>
</feature>
<feature type="transmembrane region" description="Helical" evidence="12">
    <location>
        <begin position="696"/>
        <end position="718"/>
    </location>
</feature>
<feature type="transmembrane region" description="Helical" evidence="12">
    <location>
        <begin position="633"/>
        <end position="655"/>
    </location>
</feature>
<dbReference type="SUPFAM" id="SSF48403">
    <property type="entry name" value="Ankyrin repeat"/>
    <property type="match status" value="1"/>
</dbReference>
<keyword evidence="9" id="KW-0407">Ion channel</keyword>
<keyword evidence="2" id="KW-0813">Transport</keyword>
<feature type="region of interest" description="Disordered" evidence="11">
    <location>
        <begin position="45"/>
        <end position="76"/>
    </location>
</feature>
<dbReference type="PROSITE" id="PS50297">
    <property type="entry name" value="ANK_REP_REGION"/>
    <property type="match status" value="2"/>
</dbReference>
<comment type="caution">
    <text evidence="13">The sequence shown here is derived from an EMBL/GenBank/DDBJ whole genome shotgun (WGS) entry which is preliminary data.</text>
</comment>
<feature type="region of interest" description="Disordered" evidence="11">
    <location>
        <begin position="1"/>
        <end position="29"/>
    </location>
</feature>